<keyword evidence="1" id="KW-0732">Signal</keyword>
<comment type="caution">
    <text evidence="2">The sequence shown here is derived from an EMBL/GenBank/DDBJ whole genome shotgun (WGS) entry which is preliminary data.</text>
</comment>
<dbReference type="AlphaFoldDB" id="A0A1E5T2Q7"/>
<gene>
    <name evidence="2" type="ORF">BFP71_11740</name>
</gene>
<sequence length="248" mass="28368">MRITSKLFYAIIILFIFNSAIAQTSDAKAQQVVDKAIEVHGGVHFQQSKVSFNFRGKLHTVNQDDEGYVYDRTFKEDGDEIRDVLDNGVFKRFINGDDSGKTKRQLSRAFEDVNAVSYFAMLPYKLNDKAVIKTYVGEVEIKGEDYHKIKVTFEGAGSGDSPDNVFYYWFNKATGFMDYLAYDKGGNRFRAAYNQRVINGIRFADYVNYAGGDFKSKSIATYDELYNQGKLKELSRIDLEDIKVTKIR</sequence>
<dbReference type="RefSeq" id="WP_069837059.1">
    <property type="nucleotide sequence ID" value="NZ_MDGQ01000005.1"/>
</dbReference>
<evidence type="ECO:0000256" key="1">
    <source>
        <dbReference type="SAM" id="SignalP"/>
    </source>
</evidence>
<evidence type="ECO:0008006" key="4">
    <source>
        <dbReference type="Google" id="ProtNLM"/>
    </source>
</evidence>
<feature type="chain" id="PRO_5009185885" description="Deoxyribose-phosphate aldolase" evidence="1">
    <location>
        <begin position="23"/>
        <end position="248"/>
    </location>
</feature>
<protein>
    <recommendedName>
        <fullName evidence="4">Deoxyribose-phosphate aldolase</fullName>
    </recommendedName>
</protein>
<organism evidence="2 3">
    <name type="scientific">Roseivirga misakiensis</name>
    <dbReference type="NCBI Taxonomy" id="1563681"/>
    <lineage>
        <taxon>Bacteria</taxon>
        <taxon>Pseudomonadati</taxon>
        <taxon>Bacteroidota</taxon>
        <taxon>Cytophagia</taxon>
        <taxon>Cytophagales</taxon>
        <taxon>Roseivirgaceae</taxon>
        <taxon>Roseivirga</taxon>
    </lineage>
</organism>
<reference evidence="2 3" key="1">
    <citation type="submission" date="2016-08" db="EMBL/GenBank/DDBJ databases">
        <title>Draft genome of Fabibacter sp. strain SK-8.</title>
        <authorList>
            <person name="Wong S.-K."/>
            <person name="Hamasaki K."/>
            <person name="Yoshizawa S."/>
        </authorList>
    </citation>
    <scope>NUCLEOTIDE SEQUENCE [LARGE SCALE GENOMIC DNA]</scope>
    <source>
        <strain evidence="2 3">SK-8</strain>
    </source>
</reference>
<evidence type="ECO:0000313" key="3">
    <source>
        <dbReference type="Proteomes" id="UP000095552"/>
    </source>
</evidence>
<dbReference type="InterPro" id="IPR045444">
    <property type="entry name" value="DUF6503"/>
</dbReference>
<dbReference type="Pfam" id="PF20113">
    <property type="entry name" value="DUF6503"/>
    <property type="match status" value="1"/>
</dbReference>
<keyword evidence="3" id="KW-1185">Reference proteome</keyword>
<evidence type="ECO:0000313" key="2">
    <source>
        <dbReference type="EMBL" id="OEK05557.1"/>
    </source>
</evidence>
<dbReference type="STRING" id="1563681.BFP71_11740"/>
<name>A0A1E5T2Q7_9BACT</name>
<dbReference type="EMBL" id="MDGQ01000005">
    <property type="protein sequence ID" value="OEK05557.1"/>
    <property type="molecule type" value="Genomic_DNA"/>
</dbReference>
<proteinExistence type="predicted"/>
<dbReference type="Proteomes" id="UP000095552">
    <property type="component" value="Unassembled WGS sequence"/>
</dbReference>
<dbReference type="OrthoDB" id="982433at2"/>
<feature type="signal peptide" evidence="1">
    <location>
        <begin position="1"/>
        <end position="22"/>
    </location>
</feature>
<accession>A0A1E5T2Q7</accession>